<proteinExistence type="predicted"/>
<organism evidence="1 2">
    <name type="scientific">Leptotrichia trevisanii</name>
    <dbReference type="NCBI Taxonomy" id="109328"/>
    <lineage>
        <taxon>Bacteria</taxon>
        <taxon>Fusobacteriati</taxon>
        <taxon>Fusobacteriota</taxon>
        <taxon>Fusobacteriia</taxon>
        <taxon>Fusobacteriales</taxon>
        <taxon>Leptotrichiaceae</taxon>
        <taxon>Leptotrichia</taxon>
    </lineage>
</organism>
<evidence type="ECO:0000313" key="2">
    <source>
        <dbReference type="Proteomes" id="UP000321378"/>
    </source>
</evidence>
<name>A0A510KPL0_9FUSO</name>
<accession>A0A510KPL0</accession>
<dbReference type="AlphaFoldDB" id="A0A510KPL0"/>
<reference evidence="1 2" key="1">
    <citation type="submission" date="2019-07" db="EMBL/GenBank/DDBJ databases">
        <title>Complete Genome Sequence of Leptotrichia trevisanii Strain JMUB3935.</title>
        <authorList>
            <person name="Watanabe S."/>
            <person name="Cui L."/>
        </authorList>
    </citation>
    <scope>NUCLEOTIDE SEQUENCE [LARGE SCALE GENOMIC DNA]</scope>
    <source>
        <strain evidence="1 2">JMUB3935</strain>
    </source>
</reference>
<sequence>MKNLIRILALVLLGLNVTGCELFSLKFWRKVDKYRKKIGEKCCESLEQCIVWINMEIERIK</sequence>
<evidence type="ECO:0000313" key="1">
    <source>
        <dbReference type="EMBL" id="BBM53632.1"/>
    </source>
</evidence>
<protein>
    <submittedName>
        <fullName evidence="1">Uncharacterized protein</fullName>
    </submittedName>
</protein>
<dbReference type="Proteomes" id="UP000321378">
    <property type="component" value="Chromosome"/>
</dbReference>
<gene>
    <name evidence="1" type="ORF">JMUB3935_2637</name>
</gene>
<dbReference type="EMBL" id="AP019840">
    <property type="protein sequence ID" value="BBM53632.1"/>
    <property type="molecule type" value="Genomic_DNA"/>
</dbReference>